<accession>A0A017T605</accession>
<reference evidence="1 2" key="1">
    <citation type="submission" date="2013-05" db="EMBL/GenBank/DDBJ databases">
        <title>Genome assembly of Chondromyces apiculatus DSM 436.</title>
        <authorList>
            <person name="Sharma G."/>
            <person name="Khatri I."/>
            <person name="Kaur C."/>
            <person name="Mayilraj S."/>
            <person name="Subramanian S."/>
        </authorList>
    </citation>
    <scope>NUCLEOTIDE SEQUENCE [LARGE SCALE GENOMIC DNA]</scope>
    <source>
        <strain evidence="1 2">DSM 436</strain>
    </source>
</reference>
<organism evidence="1 2">
    <name type="scientific">Chondromyces apiculatus DSM 436</name>
    <dbReference type="NCBI Taxonomy" id="1192034"/>
    <lineage>
        <taxon>Bacteria</taxon>
        <taxon>Pseudomonadati</taxon>
        <taxon>Myxococcota</taxon>
        <taxon>Polyangia</taxon>
        <taxon>Polyangiales</taxon>
        <taxon>Polyangiaceae</taxon>
        <taxon>Chondromyces</taxon>
    </lineage>
</organism>
<evidence type="ECO:0000313" key="1">
    <source>
        <dbReference type="EMBL" id="EYF04634.1"/>
    </source>
</evidence>
<evidence type="ECO:0000313" key="2">
    <source>
        <dbReference type="Proteomes" id="UP000019678"/>
    </source>
</evidence>
<gene>
    <name evidence="1" type="ORF">CAP_4310</name>
</gene>
<dbReference type="AlphaFoldDB" id="A0A017T605"/>
<name>A0A017T605_9BACT</name>
<comment type="caution">
    <text evidence="1">The sequence shown here is derived from an EMBL/GenBank/DDBJ whole genome shotgun (WGS) entry which is preliminary data.</text>
</comment>
<proteinExistence type="predicted"/>
<dbReference type="Proteomes" id="UP000019678">
    <property type="component" value="Unassembled WGS sequence"/>
</dbReference>
<keyword evidence="2" id="KW-1185">Reference proteome</keyword>
<sequence length="82" mass="9044">MRPGGAVSPIGDILRRERLRCLRLALDRSVSRRVRGPLGGLDPFAARRESLEADRCALDSRSGPKFPRRCVSREIAGKSGRS</sequence>
<protein>
    <submittedName>
        <fullName evidence="1">Uncharacterized protein</fullName>
    </submittedName>
</protein>
<dbReference type="EMBL" id="ASRX01000031">
    <property type="protein sequence ID" value="EYF04634.1"/>
    <property type="molecule type" value="Genomic_DNA"/>
</dbReference>